<evidence type="ECO:0000259" key="1">
    <source>
        <dbReference type="Pfam" id="PF13173"/>
    </source>
</evidence>
<feature type="domain" description="DUF4143" evidence="2">
    <location>
        <begin position="203"/>
        <end position="349"/>
    </location>
</feature>
<dbReference type="Gene3D" id="3.40.50.300">
    <property type="entry name" value="P-loop containing nucleotide triphosphate hydrolases"/>
    <property type="match status" value="1"/>
</dbReference>
<evidence type="ECO:0000313" key="3">
    <source>
        <dbReference type="EMBL" id="HIT37166.1"/>
    </source>
</evidence>
<protein>
    <submittedName>
        <fullName evidence="3">ATP-binding protein</fullName>
    </submittedName>
</protein>
<dbReference type="AlphaFoldDB" id="A0A9D1KBG8"/>
<proteinExistence type="predicted"/>
<sequence>MIIREKYLSKIRPFYDVDLIKVITGIRRSGKSVILKQIINELKEKGIKEDHIIYVNIESKEYAFINTADDLYKYVKDKMTDTDKYYIFLDEIHRIPHWELTVNSFKADYGEKVSLFITGSNSDLLSSEYATYIAGRYVSFKVYPFTFKEVCEFKNILDKNKYELKPYFDEYIMWGGMPQRFILTDEEQTRTYLSDIYDSIVVKDIIDRFKVTNLDLFNRIAEYIVTTPSQTFSAESLAKYFENDNRNVAKNTIYNYLEYMCKAFLISKADRYDIRGKRILNGKYKYYLTDLGLGQVKNTARKPQLGAYLKNIVYNELISRGYDVKVGNIENGKIDFIATRYQEKLYFQVAYQLNDEIIDREFGVYKDIDDNYPKYVISTDTIDLSQNGIIHKNIIDWLLDR</sequence>
<reference evidence="3" key="1">
    <citation type="submission" date="2020-10" db="EMBL/GenBank/DDBJ databases">
        <authorList>
            <person name="Gilroy R."/>
        </authorList>
    </citation>
    <scope>NUCLEOTIDE SEQUENCE</scope>
    <source>
        <strain evidence="3">CHK195-26880</strain>
    </source>
</reference>
<keyword evidence="3" id="KW-0547">Nucleotide-binding</keyword>
<gene>
    <name evidence="3" type="ORF">IAB59_01635</name>
</gene>
<name>A0A9D1KBG8_9FIRM</name>
<dbReference type="GO" id="GO:0005524">
    <property type="term" value="F:ATP binding"/>
    <property type="evidence" value="ECO:0007669"/>
    <property type="project" value="UniProtKB-KW"/>
</dbReference>
<evidence type="ECO:0000259" key="2">
    <source>
        <dbReference type="Pfam" id="PF13635"/>
    </source>
</evidence>
<dbReference type="InterPro" id="IPR027417">
    <property type="entry name" value="P-loop_NTPase"/>
</dbReference>
<dbReference type="Pfam" id="PF13173">
    <property type="entry name" value="AAA_14"/>
    <property type="match status" value="1"/>
</dbReference>
<feature type="domain" description="AAA" evidence="1">
    <location>
        <begin position="20"/>
        <end position="151"/>
    </location>
</feature>
<dbReference type="Pfam" id="PF13635">
    <property type="entry name" value="DUF4143"/>
    <property type="match status" value="1"/>
</dbReference>
<evidence type="ECO:0000313" key="4">
    <source>
        <dbReference type="Proteomes" id="UP000886833"/>
    </source>
</evidence>
<comment type="caution">
    <text evidence="3">The sequence shown here is derived from an EMBL/GenBank/DDBJ whole genome shotgun (WGS) entry which is preliminary data.</text>
</comment>
<dbReference type="Proteomes" id="UP000886833">
    <property type="component" value="Unassembled WGS sequence"/>
</dbReference>
<dbReference type="SUPFAM" id="SSF52540">
    <property type="entry name" value="P-loop containing nucleoside triphosphate hydrolases"/>
    <property type="match status" value="1"/>
</dbReference>
<organism evidence="3 4">
    <name type="scientific">Candidatus Onthousia faecipullorum</name>
    <dbReference type="NCBI Taxonomy" id="2840887"/>
    <lineage>
        <taxon>Bacteria</taxon>
        <taxon>Bacillati</taxon>
        <taxon>Bacillota</taxon>
        <taxon>Bacilli</taxon>
        <taxon>Candidatus Onthousia</taxon>
    </lineage>
</organism>
<dbReference type="InterPro" id="IPR025420">
    <property type="entry name" value="DUF4143"/>
</dbReference>
<accession>A0A9D1KBG8</accession>
<dbReference type="EMBL" id="DVKQ01000017">
    <property type="protein sequence ID" value="HIT37166.1"/>
    <property type="molecule type" value="Genomic_DNA"/>
</dbReference>
<dbReference type="InterPro" id="IPR041682">
    <property type="entry name" value="AAA_14"/>
</dbReference>
<reference evidence="3" key="2">
    <citation type="journal article" date="2021" name="PeerJ">
        <title>Extensive microbial diversity within the chicken gut microbiome revealed by metagenomics and culture.</title>
        <authorList>
            <person name="Gilroy R."/>
            <person name="Ravi A."/>
            <person name="Getino M."/>
            <person name="Pursley I."/>
            <person name="Horton D.L."/>
            <person name="Alikhan N.F."/>
            <person name="Baker D."/>
            <person name="Gharbi K."/>
            <person name="Hall N."/>
            <person name="Watson M."/>
            <person name="Adriaenssens E.M."/>
            <person name="Foster-Nyarko E."/>
            <person name="Jarju S."/>
            <person name="Secka A."/>
            <person name="Antonio M."/>
            <person name="Oren A."/>
            <person name="Chaudhuri R.R."/>
            <person name="La Ragione R."/>
            <person name="Hildebrand F."/>
            <person name="Pallen M.J."/>
        </authorList>
    </citation>
    <scope>NUCLEOTIDE SEQUENCE</scope>
    <source>
        <strain evidence="3">CHK195-26880</strain>
    </source>
</reference>
<dbReference type="PANTHER" id="PTHR33295:SF20">
    <property type="entry name" value="ATPASE"/>
    <property type="match status" value="1"/>
</dbReference>
<dbReference type="PANTHER" id="PTHR33295">
    <property type="entry name" value="ATPASE"/>
    <property type="match status" value="1"/>
</dbReference>
<keyword evidence="3" id="KW-0067">ATP-binding</keyword>